<dbReference type="AlphaFoldDB" id="A0A5N6E021"/>
<keyword evidence="1" id="KW-0472">Membrane</keyword>
<dbReference type="VEuPathDB" id="FungiDB:BDV34DRAFT_186890"/>
<keyword evidence="1" id="KW-1133">Transmembrane helix</keyword>
<gene>
    <name evidence="2" type="ORF">BDV34DRAFT_186890</name>
</gene>
<evidence type="ECO:0000313" key="3">
    <source>
        <dbReference type="Proteomes" id="UP000326532"/>
    </source>
</evidence>
<evidence type="ECO:0000313" key="2">
    <source>
        <dbReference type="EMBL" id="KAB8210525.1"/>
    </source>
</evidence>
<protein>
    <submittedName>
        <fullName evidence="2">Uncharacterized protein</fullName>
    </submittedName>
</protein>
<accession>A0A5N6E021</accession>
<evidence type="ECO:0000256" key="1">
    <source>
        <dbReference type="SAM" id="Phobius"/>
    </source>
</evidence>
<feature type="transmembrane region" description="Helical" evidence="1">
    <location>
        <begin position="29"/>
        <end position="48"/>
    </location>
</feature>
<dbReference type="EMBL" id="ML734942">
    <property type="protein sequence ID" value="KAB8210525.1"/>
    <property type="molecule type" value="Genomic_DNA"/>
</dbReference>
<organism evidence="2 3">
    <name type="scientific">Aspergillus parasiticus</name>
    <dbReference type="NCBI Taxonomy" id="5067"/>
    <lineage>
        <taxon>Eukaryota</taxon>
        <taxon>Fungi</taxon>
        <taxon>Dikarya</taxon>
        <taxon>Ascomycota</taxon>
        <taxon>Pezizomycotina</taxon>
        <taxon>Eurotiomycetes</taxon>
        <taxon>Eurotiomycetidae</taxon>
        <taxon>Eurotiales</taxon>
        <taxon>Aspergillaceae</taxon>
        <taxon>Aspergillus</taxon>
        <taxon>Aspergillus subgen. Circumdati</taxon>
    </lineage>
</organism>
<keyword evidence="3" id="KW-1185">Reference proteome</keyword>
<name>A0A5N6E021_ASPPA</name>
<dbReference type="Proteomes" id="UP000326532">
    <property type="component" value="Unassembled WGS sequence"/>
</dbReference>
<reference evidence="2 3" key="1">
    <citation type="submission" date="2019-04" db="EMBL/GenBank/DDBJ databases">
        <title>Fungal friends and foes A comparative genomics study of 23 Aspergillus species from section Flavi.</title>
        <authorList>
            <consortium name="DOE Joint Genome Institute"/>
            <person name="Kjaerbolling I."/>
            <person name="Vesth T.C."/>
            <person name="Frisvad J.C."/>
            <person name="Nybo J.L."/>
            <person name="Theobald S."/>
            <person name="Kildgaard S."/>
            <person name="Petersen T.I."/>
            <person name="Kuo A."/>
            <person name="Sato A."/>
            <person name="Lyhne E.K."/>
            <person name="Kogle M.E."/>
            <person name="Wiebenga A."/>
            <person name="Kun R.S."/>
            <person name="Lubbers R.J."/>
            <person name="Makela M.R."/>
            <person name="Barry K."/>
            <person name="Chovatia M."/>
            <person name="Clum A."/>
            <person name="Daum C."/>
            <person name="Haridas S."/>
            <person name="He G."/>
            <person name="LaButti K."/>
            <person name="Lipzen A."/>
            <person name="Mondo S."/>
            <person name="Pangilinan J."/>
            <person name="Riley R."/>
            <person name="Salamov A."/>
            <person name="Simmons B.A."/>
            <person name="Magnuson J.K."/>
            <person name="Henrissat B."/>
            <person name="Mortensen U.H."/>
            <person name="Larsen T.O."/>
            <person name="De vries R.P."/>
            <person name="Grigoriev I.V."/>
            <person name="Machida M."/>
            <person name="Baker S.E."/>
            <person name="Andersen M.R."/>
        </authorList>
    </citation>
    <scope>NUCLEOTIDE SEQUENCE [LARGE SCALE GENOMIC DNA]</scope>
    <source>
        <strain evidence="2 3">CBS 117618</strain>
    </source>
</reference>
<sequence>MCIPRRTDQAEQTSEQTKQTHGRNHVSCIYVLLFLFALSPSIFIRVCIKFDHIVVTIYTCPHPLWIQFRPYTNIVNMHSAQVVVVLSQRIASHPRRYHAPPKQKSRLCVTPEHRHQAPGDKIVIIYTR</sequence>
<proteinExistence type="predicted"/>
<keyword evidence="1" id="KW-0812">Transmembrane</keyword>